<sequence>MSPRPQSESVVFEGKASVIAREIRQAILSGEYPEGTSLRQRDLAAHFGVSPTPVREALSRLQAEGYVETRLHQGSVVRGLQDRMSENWQLRMVLEGLATELATARIDAAGLKAIRDRAEAFAVAAPRDWEQCNRDFHFEIYRHAESPVLLRFLSELFQTLDVAPTSKREHGVSVREHDDIIDAIARGDGAAARKAIESHVGGTAPQR</sequence>
<dbReference type="InterPro" id="IPR036390">
    <property type="entry name" value="WH_DNA-bd_sf"/>
</dbReference>
<dbReference type="SUPFAM" id="SSF46785">
    <property type="entry name" value="Winged helix' DNA-binding domain"/>
    <property type="match status" value="1"/>
</dbReference>
<protein>
    <submittedName>
        <fullName evidence="5">Transcriptional regulator</fullName>
    </submittedName>
</protein>
<dbReference type="Proteomes" id="UP000182227">
    <property type="component" value="Unassembled WGS sequence"/>
</dbReference>
<dbReference type="SMART" id="SM00895">
    <property type="entry name" value="FCD"/>
    <property type="match status" value="1"/>
</dbReference>
<dbReference type="GO" id="GO:0003700">
    <property type="term" value="F:DNA-binding transcription factor activity"/>
    <property type="evidence" value="ECO:0007669"/>
    <property type="project" value="InterPro"/>
</dbReference>
<dbReference type="CDD" id="cd07377">
    <property type="entry name" value="WHTH_GntR"/>
    <property type="match status" value="1"/>
</dbReference>
<accession>A0A0U1CX24</accession>
<feature type="domain" description="HTH gntR-type" evidence="4">
    <location>
        <begin position="13"/>
        <end position="80"/>
    </location>
</feature>
<gene>
    <name evidence="5" type="ORF">BN970_00147</name>
</gene>
<dbReference type="InterPro" id="IPR036388">
    <property type="entry name" value="WH-like_DNA-bd_sf"/>
</dbReference>
<keyword evidence="1" id="KW-0805">Transcription regulation</keyword>
<dbReference type="Gene3D" id="1.20.120.530">
    <property type="entry name" value="GntR ligand-binding domain-like"/>
    <property type="match status" value="1"/>
</dbReference>
<keyword evidence="2" id="KW-0238">DNA-binding</keyword>
<dbReference type="InterPro" id="IPR011711">
    <property type="entry name" value="GntR_C"/>
</dbReference>
<dbReference type="InterPro" id="IPR008920">
    <property type="entry name" value="TF_FadR/GntR_C"/>
</dbReference>
<dbReference type="Pfam" id="PF07729">
    <property type="entry name" value="FCD"/>
    <property type="match status" value="1"/>
</dbReference>
<dbReference type="PANTHER" id="PTHR43537:SF24">
    <property type="entry name" value="GLUCONATE OPERON TRANSCRIPTIONAL REPRESSOR"/>
    <property type="match status" value="1"/>
</dbReference>
<evidence type="ECO:0000259" key="4">
    <source>
        <dbReference type="PROSITE" id="PS50949"/>
    </source>
</evidence>
<evidence type="ECO:0000256" key="1">
    <source>
        <dbReference type="ARBA" id="ARBA00023015"/>
    </source>
</evidence>
<dbReference type="SUPFAM" id="SSF48008">
    <property type="entry name" value="GntR ligand-binding domain-like"/>
    <property type="match status" value="1"/>
</dbReference>
<dbReference type="PROSITE" id="PS50949">
    <property type="entry name" value="HTH_GNTR"/>
    <property type="match status" value="1"/>
</dbReference>
<evidence type="ECO:0000256" key="2">
    <source>
        <dbReference type="ARBA" id="ARBA00023125"/>
    </source>
</evidence>
<dbReference type="AlphaFoldDB" id="A0A0U1CX24"/>
<evidence type="ECO:0000256" key="3">
    <source>
        <dbReference type="ARBA" id="ARBA00023163"/>
    </source>
</evidence>
<organism evidence="5 6">
    <name type="scientific">Mycolicibacterium conceptionense</name>
    <dbReference type="NCBI Taxonomy" id="451644"/>
    <lineage>
        <taxon>Bacteria</taxon>
        <taxon>Bacillati</taxon>
        <taxon>Actinomycetota</taxon>
        <taxon>Actinomycetes</taxon>
        <taxon>Mycobacteriales</taxon>
        <taxon>Mycobacteriaceae</taxon>
        <taxon>Mycolicibacterium</taxon>
    </lineage>
</organism>
<dbReference type="Gene3D" id="1.10.10.10">
    <property type="entry name" value="Winged helix-like DNA-binding domain superfamily/Winged helix DNA-binding domain"/>
    <property type="match status" value="1"/>
</dbReference>
<evidence type="ECO:0000313" key="6">
    <source>
        <dbReference type="Proteomes" id="UP000182227"/>
    </source>
</evidence>
<keyword evidence="3" id="KW-0804">Transcription</keyword>
<evidence type="ECO:0000313" key="5">
    <source>
        <dbReference type="EMBL" id="CQD02462.1"/>
    </source>
</evidence>
<dbReference type="GO" id="GO:0003677">
    <property type="term" value="F:DNA binding"/>
    <property type="evidence" value="ECO:0007669"/>
    <property type="project" value="UniProtKB-KW"/>
</dbReference>
<dbReference type="InterPro" id="IPR000524">
    <property type="entry name" value="Tscrpt_reg_HTH_GntR"/>
</dbReference>
<dbReference type="EMBL" id="CTEF01000001">
    <property type="protein sequence ID" value="CQD02462.1"/>
    <property type="molecule type" value="Genomic_DNA"/>
</dbReference>
<dbReference type="PANTHER" id="PTHR43537">
    <property type="entry name" value="TRANSCRIPTIONAL REGULATOR, GNTR FAMILY"/>
    <property type="match status" value="1"/>
</dbReference>
<name>A0A0U1CX24_9MYCO</name>
<reference evidence="5 6" key="1">
    <citation type="submission" date="2015-03" db="EMBL/GenBank/DDBJ databases">
        <authorList>
            <person name="Murphy D."/>
        </authorList>
    </citation>
    <scope>NUCLEOTIDE SEQUENCE [LARGE SCALE GENOMIC DNA]</scope>
    <source>
        <strain evidence="5 6">D16</strain>
    </source>
</reference>
<proteinExistence type="predicted"/>
<dbReference type="SMART" id="SM00345">
    <property type="entry name" value="HTH_GNTR"/>
    <property type="match status" value="1"/>
</dbReference>
<dbReference type="Pfam" id="PF00392">
    <property type="entry name" value="GntR"/>
    <property type="match status" value="1"/>
</dbReference>